<accession>A0ABT1RQ53</accession>
<organism evidence="2 3">
    <name type="scientific">Anaerovorax odorimutans</name>
    <dbReference type="NCBI Taxonomy" id="109327"/>
    <lineage>
        <taxon>Bacteria</taxon>
        <taxon>Bacillati</taxon>
        <taxon>Bacillota</taxon>
        <taxon>Clostridia</taxon>
        <taxon>Peptostreptococcales</taxon>
        <taxon>Anaerovoracaceae</taxon>
        <taxon>Anaerovorax</taxon>
    </lineage>
</organism>
<gene>
    <name evidence="2" type="ORF">NE619_11390</name>
</gene>
<feature type="domain" description="Schlafen AlbA-2" evidence="1">
    <location>
        <begin position="43"/>
        <end position="173"/>
    </location>
</feature>
<proteinExistence type="predicted"/>
<name>A0ABT1RQ53_9FIRM</name>
<keyword evidence="3" id="KW-1185">Reference proteome</keyword>
<keyword evidence="2" id="KW-0547">Nucleotide-binding</keyword>
<reference evidence="2 3" key="1">
    <citation type="submission" date="2022-06" db="EMBL/GenBank/DDBJ databases">
        <title>Isolation of gut microbiota from human fecal samples.</title>
        <authorList>
            <person name="Pamer E.G."/>
            <person name="Barat B."/>
            <person name="Waligurski E."/>
            <person name="Medina S."/>
            <person name="Paddock L."/>
            <person name="Mostad J."/>
        </authorList>
    </citation>
    <scope>NUCLEOTIDE SEQUENCE [LARGE SCALE GENOMIC DNA]</scope>
    <source>
        <strain evidence="2 3">SL.3.17</strain>
    </source>
</reference>
<dbReference type="InterPro" id="IPR007421">
    <property type="entry name" value="Schlafen_AlbA_2_dom"/>
</dbReference>
<sequence length="406" mass="49217">MNDSIEKIRFGIRKNIDLRRNMIFMLLQDQKDEIKELISFKQEGGYWDFKREWYTEGKLSDLLHDIICMANNLENRDAYIIIGIDEENDYCVNDLFNAANRKNTQMLIDFLRDKKFAGGIRPKVLVETLQTMKGVIDIIIIKNGYYTPYYLEEKYRDVNANNIYVRTFDTNTPKNRSAEISHIEYLWKKRFHLLSSPLEQAFYYLMKKEDWLDVPDDSSVVRQYYKYHPEYIIEHFECDDRNGYEYYLFSQMDSRPHWYNVYVRYHQTTLFSTIGVALDGGRYFTNVPCTDFLFRGVMYSDHVSFKYFVKRSKEMILHEFFSDNESEEARFAREMFEECILIFFTEDEKNSFKTYAISKWENRDKYLEEIRIPFMELPDTYRPEAFKEEYENALILKMLLDEYRMN</sequence>
<evidence type="ECO:0000313" key="2">
    <source>
        <dbReference type="EMBL" id="MCQ4637327.1"/>
    </source>
</evidence>
<comment type="caution">
    <text evidence="2">The sequence shown here is derived from an EMBL/GenBank/DDBJ whole genome shotgun (WGS) entry which is preliminary data.</text>
</comment>
<evidence type="ECO:0000259" key="1">
    <source>
        <dbReference type="Pfam" id="PF04326"/>
    </source>
</evidence>
<dbReference type="Pfam" id="PF04326">
    <property type="entry name" value="SLFN_AlbA_2"/>
    <property type="match status" value="1"/>
</dbReference>
<dbReference type="EMBL" id="JANFXK010000012">
    <property type="protein sequence ID" value="MCQ4637327.1"/>
    <property type="molecule type" value="Genomic_DNA"/>
</dbReference>
<dbReference type="InterPro" id="IPR038461">
    <property type="entry name" value="Schlafen_AlbA_2_dom_sf"/>
</dbReference>
<protein>
    <submittedName>
        <fullName evidence="2">ATP-binding protein</fullName>
    </submittedName>
</protein>
<dbReference type="Gene3D" id="3.30.950.30">
    <property type="entry name" value="Schlafen, AAA domain"/>
    <property type="match status" value="1"/>
</dbReference>
<dbReference type="Proteomes" id="UP001524502">
    <property type="component" value="Unassembled WGS sequence"/>
</dbReference>
<evidence type="ECO:0000313" key="3">
    <source>
        <dbReference type="Proteomes" id="UP001524502"/>
    </source>
</evidence>
<dbReference type="GO" id="GO:0005524">
    <property type="term" value="F:ATP binding"/>
    <property type="evidence" value="ECO:0007669"/>
    <property type="project" value="UniProtKB-KW"/>
</dbReference>
<keyword evidence="2" id="KW-0067">ATP-binding</keyword>